<reference evidence="5" key="2">
    <citation type="submission" date="2025-09" db="UniProtKB">
        <authorList>
            <consortium name="Ensembl"/>
        </authorList>
    </citation>
    <scope>IDENTIFICATION</scope>
</reference>
<evidence type="ECO:0000256" key="2">
    <source>
        <dbReference type="SAM" id="SignalP"/>
    </source>
</evidence>
<dbReference type="Ensembl" id="ENSCCRT00000085625.2">
    <property type="protein sequence ID" value="ENSCCRP00000078932.2"/>
    <property type="gene ID" value="ENSCCRG00000042750.2"/>
</dbReference>
<evidence type="ECO:0000313" key="5">
    <source>
        <dbReference type="Ensembl" id="ENSCCRP00000078932.2"/>
    </source>
</evidence>
<sequence length="397" mass="44760">MLSVMFVKLSLLALIFFVTKDIHPNYAEAKVAAPQNVKVTSVNMAAVVEWTSPHNPTSNVTYTARYILRKNDSSLCVNTKELKCDVGRLPFVFGTYIFQVRAEDQGLFSEWVNTAEFSPYKHSIIGPPTVHLVIQNNNLEVHVQAPVLKVGKIADVFSKVSYIIRYWTEGFKEEATEKRVAETKDDYVKLSIKGLHSWSRYCAQAMVVPKGYRNVNQFSNAVCVTNTPVLNICVIAAAILISLAILVAWLIYKVYRFLYPKTKLPELLKNLFVPSFWNAEATQHSAHQKEQHDKISAISEHHLYEELSEKSTVSEEKDSGLPSVLGPIQEVEEDYKLLVHMNPAPTFYPNHLYPLCMKTSLFTHLNKPCFEGSTSTQPCYYNIAGASSELSHADCVC</sequence>
<keyword evidence="6" id="KW-1185">Reference proteome</keyword>
<proteinExistence type="predicted"/>
<name>A0A8C1EL71_CYPCA</name>
<dbReference type="AlphaFoldDB" id="A0A8C1EL71"/>
<dbReference type="GeneTree" id="ENSGT00940000165457"/>
<keyword evidence="1" id="KW-0472">Membrane</keyword>
<organism evidence="5 6">
    <name type="scientific">Cyprinus carpio carpio</name>
    <dbReference type="NCBI Taxonomy" id="630221"/>
    <lineage>
        <taxon>Eukaryota</taxon>
        <taxon>Metazoa</taxon>
        <taxon>Chordata</taxon>
        <taxon>Craniata</taxon>
        <taxon>Vertebrata</taxon>
        <taxon>Euteleostomi</taxon>
        <taxon>Actinopterygii</taxon>
        <taxon>Neopterygii</taxon>
        <taxon>Teleostei</taxon>
        <taxon>Ostariophysi</taxon>
        <taxon>Cypriniformes</taxon>
        <taxon>Cyprinidae</taxon>
        <taxon>Cyprininae</taxon>
        <taxon>Cyprinus</taxon>
    </lineage>
</organism>
<dbReference type="InterPro" id="IPR036116">
    <property type="entry name" value="FN3_sf"/>
</dbReference>
<accession>A0A8C1EL71</accession>
<feature type="chain" id="PRO_5039946559" evidence="2">
    <location>
        <begin position="30"/>
        <end position="397"/>
    </location>
</feature>
<evidence type="ECO:0000259" key="3">
    <source>
        <dbReference type="Pfam" id="PF01108"/>
    </source>
</evidence>
<dbReference type="PANTHER" id="PTHR20859:SF53">
    <property type="entry name" value="INTERLEUKIN-22 RECEPTOR SUBUNIT ALPHA-1"/>
    <property type="match status" value="1"/>
</dbReference>
<feature type="domain" description="Fibronectin type-III" evidence="3">
    <location>
        <begin position="27"/>
        <end position="111"/>
    </location>
</feature>
<dbReference type="InterPro" id="IPR003961">
    <property type="entry name" value="FN3_dom"/>
</dbReference>
<dbReference type="InterPro" id="IPR015373">
    <property type="entry name" value="Interferon/interleukin_rcp_dom"/>
</dbReference>
<keyword evidence="1" id="KW-0812">Transmembrane</keyword>
<feature type="transmembrane region" description="Helical" evidence="1">
    <location>
        <begin position="229"/>
        <end position="252"/>
    </location>
</feature>
<keyword evidence="1" id="KW-1133">Transmembrane helix</keyword>
<dbReference type="OMA" id="YRSEYKW"/>
<dbReference type="CDD" id="cd00063">
    <property type="entry name" value="FN3"/>
    <property type="match status" value="1"/>
</dbReference>
<evidence type="ECO:0000313" key="6">
    <source>
        <dbReference type="Proteomes" id="UP001108240"/>
    </source>
</evidence>
<dbReference type="InterPro" id="IPR050650">
    <property type="entry name" value="Type-II_Cytokine-TF_Rcpt"/>
</dbReference>
<keyword evidence="2" id="KW-0732">Signal</keyword>
<dbReference type="Gene3D" id="2.60.40.10">
    <property type="entry name" value="Immunoglobulins"/>
    <property type="match status" value="2"/>
</dbReference>
<dbReference type="InterPro" id="IPR013783">
    <property type="entry name" value="Ig-like_fold"/>
</dbReference>
<feature type="domain" description="Interferon/interleukin receptor" evidence="4">
    <location>
        <begin position="124"/>
        <end position="225"/>
    </location>
</feature>
<dbReference type="PANTHER" id="PTHR20859">
    <property type="entry name" value="INTERFERON/INTERLEUKIN RECEPTOR"/>
    <property type="match status" value="1"/>
</dbReference>
<dbReference type="Pfam" id="PF01108">
    <property type="entry name" value="Tissue_fac"/>
    <property type="match status" value="1"/>
</dbReference>
<dbReference type="SUPFAM" id="SSF49265">
    <property type="entry name" value="Fibronectin type III"/>
    <property type="match status" value="2"/>
</dbReference>
<evidence type="ECO:0000259" key="4">
    <source>
        <dbReference type="Pfam" id="PF09294"/>
    </source>
</evidence>
<dbReference type="GO" id="GO:0005886">
    <property type="term" value="C:plasma membrane"/>
    <property type="evidence" value="ECO:0007669"/>
    <property type="project" value="TreeGrafter"/>
</dbReference>
<evidence type="ECO:0000256" key="1">
    <source>
        <dbReference type="SAM" id="Phobius"/>
    </source>
</evidence>
<protein>
    <submittedName>
        <fullName evidence="5">Cytokine receptor family member B15</fullName>
    </submittedName>
</protein>
<reference evidence="5" key="1">
    <citation type="submission" date="2025-08" db="UniProtKB">
        <authorList>
            <consortium name="Ensembl"/>
        </authorList>
    </citation>
    <scope>IDENTIFICATION</scope>
</reference>
<dbReference type="GO" id="GO:0004896">
    <property type="term" value="F:cytokine receptor activity"/>
    <property type="evidence" value="ECO:0007669"/>
    <property type="project" value="TreeGrafter"/>
</dbReference>
<feature type="signal peptide" evidence="2">
    <location>
        <begin position="1"/>
        <end position="29"/>
    </location>
</feature>
<dbReference type="Pfam" id="PF09294">
    <property type="entry name" value="Interfer-bind"/>
    <property type="match status" value="1"/>
</dbReference>
<dbReference type="Proteomes" id="UP001108240">
    <property type="component" value="Unplaced"/>
</dbReference>